<organism evidence="1 2">
    <name type="scientific">Streblomastix strix</name>
    <dbReference type="NCBI Taxonomy" id="222440"/>
    <lineage>
        <taxon>Eukaryota</taxon>
        <taxon>Metamonada</taxon>
        <taxon>Preaxostyla</taxon>
        <taxon>Oxymonadida</taxon>
        <taxon>Streblomastigidae</taxon>
        <taxon>Streblomastix</taxon>
    </lineage>
</organism>
<evidence type="ECO:0000313" key="2">
    <source>
        <dbReference type="Proteomes" id="UP000324800"/>
    </source>
</evidence>
<dbReference type="Proteomes" id="UP000324800">
    <property type="component" value="Unassembled WGS sequence"/>
</dbReference>
<name>A0A5J4UMJ3_9EUKA</name>
<dbReference type="EMBL" id="SNRW01014193">
    <property type="protein sequence ID" value="KAA6371739.1"/>
    <property type="molecule type" value="Genomic_DNA"/>
</dbReference>
<evidence type="ECO:0000313" key="1">
    <source>
        <dbReference type="EMBL" id="KAA6371739.1"/>
    </source>
</evidence>
<dbReference type="AlphaFoldDB" id="A0A5J4UMJ3"/>
<sequence>MLASKEKKQIIGLNTQIQQTPSENSMAKLELIKHGSCFQVLSILASHWTEARSLGEGIVHNPLVMLLFPPEANLLRNSLP</sequence>
<accession>A0A5J4UMJ3</accession>
<proteinExistence type="predicted"/>
<reference evidence="1 2" key="1">
    <citation type="submission" date="2019-03" db="EMBL/GenBank/DDBJ databases">
        <title>Single cell metagenomics reveals metabolic interactions within the superorganism composed of flagellate Streblomastix strix and complex community of Bacteroidetes bacteria on its surface.</title>
        <authorList>
            <person name="Treitli S.C."/>
            <person name="Kolisko M."/>
            <person name="Husnik F."/>
            <person name="Keeling P."/>
            <person name="Hampl V."/>
        </authorList>
    </citation>
    <scope>NUCLEOTIDE SEQUENCE [LARGE SCALE GENOMIC DNA]</scope>
    <source>
        <strain evidence="1">ST1C</strain>
    </source>
</reference>
<comment type="caution">
    <text evidence="1">The sequence shown here is derived from an EMBL/GenBank/DDBJ whole genome shotgun (WGS) entry which is preliminary data.</text>
</comment>
<protein>
    <submittedName>
        <fullName evidence="1">Uncharacterized protein</fullName>
    </submittedName>
</protein>
<gene>
    <name evidence="1" type="ORF">EZS28_032733</name>
</gene>